<evidence type="ECO:0000313" key="3">
    <source>
        <dbReference type="EMBL" id="KAK3352576.1"/>
    </source>
</evidence>
<keyword evidence="2" id="KW-0472">Membrane</keyword>
<keyword evidence="4" id="KW-1185">Reference proteome</keyword>
<reference evidence="3" key="2">
    <citation type="submission" date="2023-06" db="EMBL/GenBank/DDBJ databases">
        <authorList>
            <consortium name="Lawrence Berkeley National Laboratory"/>
            <person name="Haridas S."/>
            <person name="Hensen N."/>
            <person name="Bonometti L."/>
            <person name="Westerberg I."/>
            <person name="Brannstrom I.O."/>
            <person name="Guillou S."/>
            <person name="Cros-Aarteil S."/>
            <person name="Calhoun S."/>
            <person name="Kuo A."/>
            <person name="Mondo S."/>
            <person name="Pangilinan J."/>
            <person name="Riley R."/>
            <person name="Labutti K."/>
            <person name="Andreopoulos B."/>
            <person name="Lipzen A."/>
            <person name="Chen C."/>
            <person name="Yanf M."/>
            <person name="Daum C."/>
            <person name="Ng V."/>
            <person name="Clum A."/>
            <person name="Steindorff A."/>
            <person name="Ohm R."/>
            <person name="Martin F."/>
            <person name="Silar P."/>
            <person name="Natvig D."/>
            <person name="Lalanne C."/>
            <person name="Gautier V."/>
            <person name="Ament-Velasquez S.L."/>
            <person name="Kruys A."/>
            <person name="Hutchinson M.I."/>
            <person name="Powell A.J."/>
            <person name="Barry K."/>
            <person name="Miller A.N."/>
            <person name="Grigoriev I.V."/>
            <person name="Debuchy R."/>
            <person name="Gladieux P."/>
            <person name="Thoren M.H."/>
            <person name="Johannesson H."/>
        </authorList>
    </citation>
    <scope>NUCLEOTIDE SEQUENCE</scope>
    <source>
        <strain evidence="3">CBS 955.72</strain>
    </source>
</reference>
<accession>A0AAJ0HH68</accession>
<sequence>MNLDSYTRLNPYSEDEKENKLEAQRDHTVVLALAMIVALGVIFVLVWSREDIRAAP</sequence>
<reference evidence="3" key="1">
    <citation type="journal article" date="2023" name="Mol. Phylogenet. Evol.">
        <title>Genome-scale phylogeny and comparative genomics of the fungal order Sordariales.</title>
        <authorList>
            <person name="Hensen N."/>
            <person name="Bonometti L."/>
            <person name="Westerberg I."/>
            <person name="Brannstrom I.O."/>
            <person name="Guillou S."/>
            <person name="Cros-Aarteil S."/>
            <person name="Calhoun S."/>
            <person name="Haridas S."/>
            <person name="Kuo A."/>
            <person name="Mondo S."/>
            <person name="Pangilinan J."/>
            <person name="Riley R."/>
            <person name="LaButti K."/>
            <person name="Andreopoulos B."/>
            <person name="Lipzen A."/>
            <person name="Chen C."/>
            <person name="Yan M."/>
            <person name="Daum C."/>
            <person name="Ng V."/>
            <person name="Clum A."/>
            <person name="Steindorff A."/>
            <person name="Ohm R.A."/>
            <person name="Martin F."/>
            <person name="Silar P."/>
            <person name="Natvig D.O."/>
            <person name="Lalanne C."/>
            <person name="Gautier V."/>
            <person name="Ament-Velasquez S.L."/>
            <person name="Kruys A."/>
            <person name="Hutchinson M.I."/>
            <person name="Powell A.J."/>
            <person name="Barry K."/>
            <person name="Miller A.N."/>
            <person name="Grigoriev I.V."/>
            <person name="Debuchy R."/>
            <person name="Gladieux P."/>
            <person name="Hiltunen Thoren M."/>
            <person name="Johannesson H."/>
        </authorList>
    </citation>
    <scope>NUCLEOTIDE SEQUENCE</scope>
    <source>
        <strain evidence="3">CBS 955.72</strain>
    </source>
</reference>
<dbReference type="Proteomes" id="UP001275084">
    <property type="component" value="Unassembled WGS sequence"/>
</dbReference>
<evidence type="ECO:0000313" key="4">
    <source>
        <dbReference type="Proteomes" id="UP001275084"/>
    </source>
</evidence>
<name>A0AAJ0HH68_9PEZI</name>
<protein>
    <submittedName>
        <fullName evidence="3">Uncharacterized protein</fullName>
    </submittedName>
</protein>
<keyword evidence="2" id="KW-1133">Transmembrane helix</keyword>
<feature type="compositionally biased region" description="Polar residues" evidence="1">
    <location>
        <begin position="1"/>
        <end position="10"/>
    </location>
</feature>
<proteinExistence type="predicted"/>
<dbReference type="EMBL" id="JAUIQD010000004">
    <property type="protein sequence ID" value="KAK3352576.1"/>
    <property type="molecule type" value="Genomic_DNA"/>
</dbReference>
<comment type="caution">
    <text evidence="3">The sequence shown here is derived from an EMBL/GenBank/DDBJ whole genome shotgun (WGS) entry which is preliminary data.</text>
</comment>
<evidence type="ECO:0000256" key="1">
    <source>
        <dbReference type="SAM" id="MobiDB-lite"/>
    </source>
</evidence>
<dbReference type="AlphaFoldDB" id="A0AAJ0HH68"/>
<organism evidence="3 4">
    <name type="scientific">Lasiosphaeria hispida</name>
    <dbReference type="NCBI Taxonomy" id="260671"/>
    <lineage>
        <taxon>Eukaryota</taxon>
        <taxon>Fungi</taxon>
        <taxon>Dikarya</taxon>
        <taxon>Ascomycota</taxon>
        <taxon>Pezizomycotina</taxon>
        <taxon>Sordariomycetes</taxon>
        <taxon>Sordariomycetidae</taxon>
        <taxon>Sordariales</taxon>
        <taxon>Lasiosphaeriaceae</taxon>
        <taxon>Lasiosphaeria</taxon>
    </lineage>
</organism>
<evidence type="ECO:0000256" key="2">
    <source>
        <dbReference type="SAM" id="Phobius"/>
    </source>
</evidence>
<keyword evidence="2" id="KW-0812">Transmembrane</keyword>
<feature type="transmembrane region" description="Helical" evidence="2">
    <location>
        <begin position="29"/>
        <end position="47"/>
    </location>
</feature>
<gene>
    <name evidence="3" type="ORF">B0T25DRAFT_567856</name>
</gene>
<feature type="region of interest" description="Disordered" evidence="1">
    <location>
        <begin position="1"/>
        <end position="20"/>
    </location>
</feature>